<evidence type="ECO:0000313" key="2">
    <source>
        <dbReference type="Proteomes" id="UP000460412"/>
    </source>
</evidence>
<dbReference type="Proteomes" id="UP000460412">
    <property type="component" value="Unassembled WGS sequence"/>
</dbReference>
<name>A0A7X3MIJ0_9FIRM</name>
<comment type="caution">
    <text evidence="1">The sequence shown here is derived from an EMBL/GenBank/DDBJ whole genome shotgun (WGS) entry which is preliminary data.</text>
</comment>
<organism evidence="1 2">
    <name type="scientific">Sporofaciens musculi</name>
    <dbReference type="NCBI Taxonomy" id="2681861"/>
    <lineage>
        <taxon>Bacteria</taxon>
        <taxon>Bacillati</taxon>
        <taxon>Bacillota</taxon>
        <taxon>Clostridia</taxon>
        <taxon>Lachnospirales</taxon>
        <taxon>Lachnospiraceae</taxon>
        <taxon>Sporofaciens</taxon>
    </lineage>
</organism>
<gene>
    <name evidence="1" type="ORF">GN277_17085</name>
</gene>
<proteinExistence type="predicted"/>
<sequence>MEKENREHKDSVFVDLFYQDETAKKNLLSLYNALHDTEYEDENLVRKVKIDDVLYKNFKNDISFEVNGQVLVFGEHQSTVNMNMCLRCLMYVGRAYEQLVDRKARYRTTLVKIPTPEFYTFYNGKKEQPLERVLSLSDAFMNPAGENSVELKVKVININSDKAHELLGKCGILKEYSQFISMVRKYSDEESAIKKAIRECMEQGILSDYLKRKGSEVENMLIAEYSYEEDIQVKQEEAMQQGVQKGIRQGRQEGLILCGKIFQAVKKNPDFTNEQIALKLACSVEEVESIKKMFGI</sequence>
<reference evidence="1 2" key="1">
    <citation type="submission" date="2019-12" db="EMBL/GenBank/DDBJ databases">
        <title>Sporaefaciens musculi gen. nov., sp. nov., a novel bacterium isolated from the caecum of an obese mouse.</title>
        <authorList>
            <person name="Rasmussen T.S."/>
            <person name="Streidl T."/>
            <person name="Hitch T.C.A."/>
            <person name="Wortmann E."/>
            <person name="Deptula P."/>
            <person name="Hansen M."/>
            <person name="Nielsen D.S."/>
            <person name="Clavel T."/>
            <person name="Vogensen F.K."/>
        </authorList>
    </citation>
    <scope>NUCLEOTIDE SEQUENCE [LARGE SCALE GENOMIC DNA]</scope>
    <source>
        <strain evidence="1 2">WCA-9-b2</strain>
    </source>
</reference>
<protein>
    <recommendedName>
        <fullName evidence="3">Transposase (putative) YhgA-like domain-containing protein</fullName>
    </recommendedName>
</protein>
<dbReference type="AlphaFoldDB" id="A0A7X3MIJ0"/>
<dbReference type="RefSeq" id="WP_159752071.1">
    <property type="nucleotide sequence ID" value="NZ_WUQX01000001.1"/>
</dbReference>
<evidence type="ECO:0008006" key="3">
    <source>
        <dbReference type="Google" id="ProtNLM"/>
    </source>
</evidence>
<dbReference type="EMBL" id="WUQX01000001">
    <property type="protein sequence ID" value="MXP77031.1"/>
    <property type="molecule type" value="Genomic_DNA"/>
</dbReference>
<keyword evidence="2" id="KW-1185">Reference proteome</keyword>
<accession>A0A7X3MIJ0</accession>
<evidence type="ECO:0000313" key="1">
    <source>
        <dbReference type="EMBL" id="MXP77031.1"/>
    </source>
</evidence>